<dbReference type="PANTHER" id="PTHR18895">
    <property type="entry name" value="HEMK METHYLTRANSFERASE"/>
    <property type="match status" value="1"/>
</dbReference>
<keyword evidence="2 5" id="KW-0808">Transferase</keyword>
<proteinExistence type="inferred from homology"/>
<dbReference type="SUPFAM" id="SSF53335">
    <property type="entry name" value="S-adenosyl-L-methionine-dependent methyltransferases"/>
    <property type="match status" value="1"/>
</dbReference>
<dbReference type="Gene3D" id="1.10.8.10">
    <property type="entry name" value="DNA helicase RuvA subunit, C-terminal domain"/>
    <property type="match status" value="1"/>
</dbReference>
<dbReference type="PROSITE" id="PS00092">
    <property type="entry name" value="N6_MTASE"/>
    <property type="match status" value="1"/>
</dbReference>
<feature type="domain" description="Release factor glutamine methyltransferase N-terminal" evidence="7">
    <location>
        <begin position="9"/>
        <end position="76"/>
    </location>
</feature>
<dbReference type="Pfam" id="PF05175">
    <property type="entry name" value="MTS"/>
    <property type="match status" value="1"/>
</dbReference>
<organism evidence="8 9">
    <name type="scientific">Prescottella soli</name>
    <dbReference type="NCBI Taxonomy" id="1543852"/>
    <lineage>
        <taxon>Bacteria</taxon>
        <taxon>Bacillati</taxon>
        <taxon>Actinomycetota</taxon>
        <taxon>Actinomycetes</taxon>
        <taxon>Mycobacteriales</taxon>
        <taxon>Nocardiaceae</taxon>
        <taxon>Prescottella</taxon>
    </lineage>
</organism>
<evidence type="ECO:0000256" key="1">
    <source>
        <dbReference type="ARBA" id="ARBA00022603"/>
    </source>
</evidence>
<evidence type="ECO:0000256" key="4">
    <source>
        <dbReference type="ARBA" id="ARBA00048391"/>
    </source>
</evidence>
<feature type="binding site" evidence="5">
    <location>
        <position position="146"/>
    </location>
    <ligand>
        <name>S-adenosyl-L-methionine</name>
        <dbReference type="ChEBI" id="CHEBI:59789"/>
    </ligand>
</feature>
<comment type="similarity">
    <text evidence="5">Belongs to the protein N5-glutamine methyltransferase family. PrmC subfamily.</text>
</comment>
<feature type="binding site" evidence="5">
    <location>
        <position position="196"/>
    </location>
    <ligand>
        <name>S-adenosyl-L-methionine</name>
        <dbReference type="ChEBI" id="CHEBI:59789"/>
    </ligand>
</feature>
<dbReference type="InterPro" id="IPR040758">
    <property type="entry name" value="PrmC_N"/>
</dbReference>
<dbReference type="InterPro" id="IPR029063">
    <property type="entry name" value="SAM-dependent_MTases_sf"/>
</dbReference>
<dbReference type="InterPro" id="IPR050320">
    <property type="entry name" value="N5-glutamine_MTase"/>
</dbReference>
<dbReference type="Gene3D" id="3.40.50.150">
    <property type="entry name" value="Vaccinia Virus protein VP39"/>
    <property type="match status" value="1"/>
</dbReference>
<dbReference type="InterPro" id="IPR007848">
    <property type="entry name" value="Small_mtfrase_dom"/>
</dbReference>
<evidence type="ECO:0000256" key="3">
    <source>
        <dbReference type="ARBA" id="ARBA00022691"/>
    </source>
</evidence>
<dbReference type="EC" id="2.1.1.297" evidence="5"/>
<dbReference type="RefSeq" id="WP_348606816.1">
    <property type="nucleotide sequence ID" value="NZ_CP157276.1"/>
</dbReference>
<dbReference type="NCBIfam" id="TIGR00536">
    <property type="entry name" value="hemK_fam"/>
    <property type="match status" value="1"/>
</dbReference>
<dbReference type="GO" id="GO:0102559">
    <property type="term" value="F:peptide chain release factor N(5)-glutamine methyltransferase activity"/>
    <property type="evidence" value="ECO:0007669"/>
    <property type="project" value="UniProtKB-EC"/>
</dbReference>
<evidence type="ECO:0000313" key="9">
    <source>
        <dbReference type="Proteomes" id="UP001629744"/>
    </source>
</evidence>
<dbReference type="GO" id="GO:0032259">
    <property type="term" value="P:methylation"/>
    <property type="evidence" value="ECO:0007669"/>
    <property type="project" value="UniProtKB-KW"/>
</dbReference>
<dbReference type="EMBL" id="JBDLNU010000001">
    <property type="protein sequence ID" value="MFM1727758.1"/>
    <property type="molecule type" value="Genomic_DNA"/>
</dbReference>
<keyword evidence="9" id="KW-1185">Reference proteome</keyword>
<evidence type="ECO:0000313" key="8">
    <source>
        <dbReference type="EMBL" id="MFM1727758.1"/>
    </source>
</evidence>
<feature type="domain" description="Methyltransferase small" evidence="6">
    <location>
        <begin position="115"/>
        <end position="201"/>
    </location>
</feature>
<comment type="caution">
    <text evidence="8">The sequence shown here is derived from an EMBL/GenBank/DDBJ whole genome shotgun (WGS) entry which is preliminary data.</text>
</comment>
<dbReference type="Proteomes" id="UP001629744">
    <property type="component" value="Unassembled WGS sequence"/>
</dbReference>
<accession>A0ABW9FRB8</accession>
<comment type="caution">
    <text evidence="5">Lacks conserved residue(s) required for the propagation of feature annotation.</text>
</comment>
<dbReference type="InterPro" id="IPR019874">
    <property type="entry name" value="RF_methyltr_PrmC"/>
</dbReference>
<dbReference type="NCBIfam" id="TIGR03534">
    <property type="entry name" value="RF_mod_PrmC"/>
    <property type="match status" value="1"/>
</dbReference>
<reference evidence="8 9" key="1">
    <citation type="submission" date="2023-11" db="EMBL/GenBank/DDBJ databases">
        <authorList>
            <person name="Val-Calvo J."/>
            <person name="Scortti M."/>
            <person name="Vazquez-Boland J."/>
        </authorList>
    </citation>
    <scope>NUCLEOTIDE SEQUENCE [LARGE SCALE GENOMIC DNA]</scope>
    <source>
        <strain evidence="8 9">DSM 46662</strain>
    </source>
</reference>
<comment type="function">
    <text evidence="5">Methylates the class 1 translation termination release factors RF1/PrfA and RF2/PrfB on the glutamine residue of the universally conserved GGQ motif.</text>
</comment>
<evidence type="ECO:0000256" key="5">
    <source>
        <dbReference type="HAMAP-Rule" id="MF_02126"/>
    </source>
</evidence>
<dbReference type="InterPro" id="IPR002052">
    <property type="entry name" value="DNA_methylase_N6_adenine_CS"/>
</dbReference>
<name>A0ABW9FRB8_9NOCA</name>
<evidence type="ECO:0000259" key="7">
    <source>
        <dbReference type="Pfam" id="PF17827"/>
    </source>
</evidence>
<feature type="binding site" evidence="5">
    <location>
        <begin position="196"/>
        <end position="199"/>
    </location>
    <ligand>
        <name>substrate</name>
    </ligand>
</feature>
<dbReference type="HAMAP" id="MF_02126">
    <property type="entry name" value="RF_methyltr_PrmC"/>
    <property type="match status" value="1"/>
</dbReference>
<dbReference type="PANTHER" id="PTHR18895:SF74">
    <property type="entry name" value="MTRF1L RELEASE FACTOR GLUTAMINE METHYLTRANSFERASE"/>
    <property type="match status" value="1"/>
</dbReference>
<gene>
    <name evidence="5 8" type="primary">prmC</name>
    <name evidence="8" type="ORF">ABEU19_001222</name>
</gene>
<keyword evidence="1 5" id="KW-0489">Methyltransferase</keyword>
<keyword evidence="3 5" id="KW-0949">S-adenosyl-L-methionine</keyword>
<dbReference type="Pfam" id="PF17827">
    <property type="entry name" value="PrmC_N"/>
    <property type="match status" value="1"/>
</dbReference>
<dbReference type="InterPro" id="IPR004556">
    <property type="entry name" value="HemK-like"/>
</dbReference>
<evidence type="ECO:0000259" key="6">
    <source>
        <dbReference type="Pfam" id="PF05175"/>
    </source>
</evidence>
<dbReference type="CDD" id="cd02440">
    <property type="entry name" value="AdoMet_MTases"/>
    <property type="match status" value="1"/>
</dbReference>
<comment type="catalytic activity">
    <reaction evidence="4 5">
        <text>L-glutaminyl-[peptide chain release factor] + S-adenosyl-L-methionine = N(5)-methyl-L-glutaminyl-[peptide chain release factor] + S-adenosyl-L-homocysteine + H(+)</text>
        <dbReference type="Rhea" id="RHEA:42896"/>
        <dbReference type="Rhea" id="RHEA-COMP:10271"/>
        <dbReference type="Rhea" id="RHEA-COMP:10272"/>
        <dbReference type="ChEBI" id="CHEBI:15378"/>
        <dbReference type="ChEBI" id="CHEBI:30011"/>
        <dbReference type="ChEBI" id="CHEBI:57856"/>
        <dbReference type="ChEBI" id="CHEBI:59789"/>
        <dbReference type="ChEBI" id="CHEBI:61891"/>
        <dbReference type="EC" id="2.1.1.297"/>
    </reaction>
</comment>
<sequence length="297" mass="31648">MSRQPLRLAIIEAAAELERAGVPSARVDAELLAAHLLGVERTRLGLVPLVDPSVIEEYRDLVARRAQRIPLQYITGSTAMGNISLEVGPGVFVPRPETELLLAWALAQLEACGRRAPVVMDLCTGSGALALAIAHARPDAVVHAVELEPRALAWARRNADRRGAAGDTPINLVQGDVTDRGLLTALEGGVDLIVSNPPYIPEGAVLDPEVADHDPHSALFGGADGLSVIKPMVNNIARWLRIGGAVGVEHDDTNGAQVAELFRTRRVFGHVAEHPDLAGRPRFVVAQRVATDVEAAR</sequence>
<protein>
    <recommendedName>
        <fullName evidence="5">Release factor glutamine methyltransferase</fullName>
        <shortName evidence="5">RF MTase</shortName>
        <ecNumber evidence="5">2.1.1.297</ecNumber>
    </recommendedName>
    <alternativeName>
        <fullName evidence="5">N5-glutamine methyltransferase PrmC</fullName>
    </alternativeName>
    <alternativeName>
        <fullName evidence="5">Protein-(glutamine-N5) MTase PrmC</fullName>
    </alternativeName>
    <alternativeName>
        <fullName evidence="5">Protein-glutamine N-methyltransferase PrmC</fullName>
    </alternativeName>
</protein>
<evidence type="ECO:0000256" key="2">
    <source>
        <dbReference type="ARBA" id="ARBA00022679"/>
    </source>
</evidence>